<dbReference type="AlphaFoldDB" id="A0A0E9RNE8"/>
<accession>A0A0E9RNE8</accession>
<name>A0A0E9RNE8_ANGAN</name>
<reference evidence="1" key="2">
    <citation type="journal article" date="2015" name="Fish Shellfish Immunol.">
        <title>Early steps in the European eel (Anguilla anguilla)-Vibrio vulnificus interaction in the gills: Role of the RtxA13 toxin.</title>
        <authorList>
            <person name="Callol A."/>
            <person name="Pajuelo D."/>
            <person name="Ebbesson L."/>
            <person name="Teles M."/>
            <person name="MacKenzie S."/>
            <person name="Amaro C."/>
        </authorList>
    </citation>
    <scope>NUCLEOTIDE SEQUENCE</scope>
</reference>
<dbReference type="EMBL" id="GBXM01078704">
    <property type="protein sequence ID" value="JAH29873.1"/>
    <property type="molecule type" value="Transcribed_RNA"/>
</dbReference>
<proteinExistence type="predicted"/>
<protein>
    <submittedName>
        <fullName evidence="1">Uncharacterized protein</fullName>
    </submittedName>
</protein>
<sequence length="49" mass="5748">MLLVIALLEPRWRGNKCIVCLRQRIDSDSGFLPPPPTPSWEVHFILVFW</sequence>
<organism evidence="1">
    <name type="scientific">Anguilla anguilla</name>
    <name type="common">European freshwater eel</name>
    <name type="synonym">Muraena anguilla</name>
    <dbReference type="NCBI Taxonomy" id="7936"/>
    <lineage>
        <taxon>Eukaryota</taxon>
        <taxon>Metazoa</taxon>
        <taxon>Chordata</taxon>
        <taxon>Craniata</taxon>
        <taxon>Vertebrata</taxon>
        <taxon>Euteleostomi</taxon>
        <taxon>Actinopterygii</taxon>
        <taxon>Neopterygii</taxon>
        <taxon>Teleostei</taxon>
        <taxon>Anguilliformes</taxon>
        <taxon>Anguillidae</taxon>
        <taxon>Anguilla</taxon>
    </lineage>
</organism>
<evidence type="ECO:0000313" key="1">
    <source>
        <dbReference type="EMBL" id="JAH29873.1"/>
    </source>
</evidence>
<reference evidence="1" key="1">
    <citation type="submission" date="2014-11" db="EMBL/GenBank/DDBJ databases">
        <authorList>
            <person name="Amaro Gonzalez C."/>
        </authorList>
    </citation>
    <scope>NUCLEOTIDE SEQUENCE</scope>
</reference>